<evidence type="ECO:0000259" key="3">
    <source>
        <dbReference type="Pfam" id="PF19829"/>
    </source>
</evidence>
<dbReference type="Proteomes" id="UP000268094">
    <property type="component" value="Unassembled WGS sequence"/>
</dbReference>
<dbReference type="OrthoDB" id="5524143at2"/>
<organism evidence="4 5">
    <name type="scientific">Corallococcus terminator</name>
    <dbReference type="NCBI Taxonomy" id="2316733"/>
    <lineage>
        <taxon>Bacteria</taxon>
        <taxon>Pseudomonadati</taxon>
        <taxon>Myxococcota</taxon>
        <taxon>Myxococcia</taxon>
        <taxon>Myxococcales</taxon>
        <taxon>Cystobacterineae</taxon>
        <taxon>Myxococcaceae</taxon>
        <taxon>Corallococcus</taxon>
    </lineage>
</organism>
<feature type="chain" id="PRO_5017387388" description="DUF6310 domain-containing protein" evidence="2">
    <location>
        <begin position="20"/>
        <end position="306"/>
    </location>
</feature>
<reference evidence="5" key="1">
    <citation type="submission" date="2018-09" db="EMBL/GenBank/DDBJ databases">
        <authorList>
            <person name="Livingstone P.G."/>
            <person name="Whitworth D.E."/>
        </authorList>
    </citation>
    <scope>NUCLEOTIDE SEQUENCE [LARGE SCALE GENOMIC DNA]</scope>
    <source>
        <strain evidence="5">CA054A</strain>
    </source>
</reference>
<sequence length="306" mass="34089">MLRICLAFLLLLSACATTAPSPEGPVAWNPRMSRLQKAATLPWRDEGRCAVQEASHSWSVLVERCFHALDTRKIRFRDAERRCLVASTDAATVSTLVGICLLTQPEIVVGAVIIVGVVVVAVAIQEELDAYELRRQYPEEEITREPVPETIPIAHAPLEKRGPRSEPSGQDWFPPGTPEFPDREHGPECIPKRVPPKGGNSLHNMCADNVPLNAFRGANVLVNGKAFDALQPATRTLWEVKTTAIETYKRFVQQIELEKQVAEGRRERDLAAACGYRFVIGVRTEEHKAMLERLAPDLTIVLMPWC</sequence>
<keyword evidence="5" id="KW-1185">Reference proteome</keyword>
<evidence type="ECO:0000256" key="2">
    <source>
        <dbReference type="SAM" id="SignalP"/>
    </source>
</evidence>
<dbReference type="InterPro" id="IPR046277">
    <property type="entry name" value="DUF6310"/>
</dbReference>
<accession>A0A3A8JEI1</accession>
<evidence type="ECO:0000256" key="1">
    <source>
        <dbReference type="SAM" id="MobiDB-lite"/>
    </source>
</evidence>
<feature type="domain" description="DUF6310" evidence="3">
    <location>
        <begin position="183"/>
        <end position="306"/>
    </location>
</feature>
<dbReference type="PROSITE" id="PS51257">
    <property type="entry name" value="PROKAR_LIPOPROTEIN"/>
    <property type="match status" value="1"/>
</dbReference>
<dbReference type="EMBL" id="RAVZ01000001">
    <property type="protein sequence ID" value="RKG94142.1"/>
    <property type="molecule type" value="Genomic_DNA"/>
</dbReference>
<evidence type="ECO:0000313" key="4">
    <source>
        <dbReference type="EMBL" id="RKG94142.1"/>
    </source>
</evidence>
<dbReference type="Pfam" id="PF19829">
    <property type="entry name" value="DUF6310"/>
    <property type="match status" value="1"/>
</dbReference>
<protein>
    <recommendedName>
        <fullName evidence="3">DUF6310 domain-containing protein</fullName>
    </recommendedName>
</protein>
<comment type="caution">
    <text evidence="4">The sequence shown here is derived from an EMBL/GenBank/DDBJ whole genome shotgun (WGS) entry which is preliminary data.</text>
</comment>
<proteinExistence type="predicted"/>
<name>A0A3A8JEI1_9BACT</name>
<feature type="region of interest" description="Disordered" evidence="1">
    <location>
        <begin position="159"/>
        <end position="188"/>
    </location>
</feature>
<dbReference type="AlphaFoldDB" id="A0A3A8JEI1"/>
<evidence type="ECO:0000313" key="5">
    <source>
        <dbReference type="Proteomes" id="UP000268094"/>
    </source>
</evidence>
<keyword evidence="2" id="KW-0732">Signal</keyword>
<feature type="signal peptide" evidence="2">
    <location>
        <begin position="1"/>
        <end position="19"/>
    </location>
</feature>
<gene>
    <name evidence="4" type="ORF">D7V88_00020</name>
</gene>